<dbReference type="RefSeq" id="WP_260978536.1">
    <property type="nucleotide sequence ID" value="NZ_JAODBU010000004.1"/>
</dbReference>
<name>A0ABT2LZ45_9FIRM</name>
<organism evidence="1 2">
    <name type="scientific">Eubacterium album</name>
    <dbReference type="NCBI Taxonomy" id="2978477"/>
    <lineage>
        <taxon>Bacteria</taxon>
        <taxon>Bacillati</taxon>
        <taxon>Bacillota</taxon>
        <taxon>Clostridia</taxon>
        <taxon>Eubacteriales</taxon>
        <taxon>Eubacteriaceae</taxon>
        <taxon>Eubacterium</taxon>
    </lineage>
</organism>
<proteinExistence type="predicted"/>
<protein>
    <submittedName>
        <fullName evidence="1">Uncharacterized protein</fullName>
    </submittedName>
</protein>
<evidence type="ECO:0000313" key="2">
    <source>
        <dbReference type="Proteomes" id="UP001431199"/>
    </source>
</evidence>
<reference evidence="1" key="1">
    <citation type="submission" date="2022-09" db="EMBL/GenBank/DDBJ databases">
        <title>Eubacterium sp. LFL-14 isolated from human feces.</title>
        <authorList>
            <person name="Liu F."/>
        </authorList>
    </citation>
    <scope>NUCLEOTIDE SEQUENCE</scope>
    <source>
        <strain evidence="1">LFL-14</strain>
    </source>
</reference>
<gene>
    <name evidence="1" type="ORF">N5B56_05490</name>
</gene>
<sequence length="129" mass="15123">MIIFKSNIIKQNKLESTVKYPKNLNVFGKSSISICKYKENDAIPKTNNLKIREKLKEFIKAYLFFISVITSKKIIYKMGLQNNLHKNSVGKMKNINHENKAKTKQKIKFLEVNWQIKYNVLVKVGRICD</sequence>
<dbReference type="EMBL" id="JAODBU010000004">
    <property type="protein sequence ID" value="MCT7398539.1"/>
    <property type="molecule type" value="Genomic_DNA"/>
</dbReference>
<dbReference type="Proteomes" id="UP001431199">
    <property type="component" value="Unassembled WGS sequence"/>
</dbReference>
<keyword evidence="2" id="KW-1185">Reference proteome</keyword>
<accession>A0ABT2LZ45</accession>
<evidence type="ECO:0000313" key="1">
    <source>
        <dbReference type="EMBL" id="MCT7398539.1"/>
    </source>
</evidence>
<comment type="caution">
    <text evidence="1">The sequence shown here is derived from an EMBL/GenBank/DDBJ whole genome shotgun (WGS) entry which is preliminary data.</text>
</comment>